<evidence type="ECO:0000256" key="7">
    <source>
        <dbReference type="ARBA" id="ARBA00023306"/>
    </source>
</evidence>
<dbReference type="Proteomes" id="UP001500253">
    <property type="component" value="Unassembled WGS sequence"/>
</dbReference>
<dbReference type="Gene3D" id="3.10.20.310">
    <property type="entry name" value="membrane protein fhac"/>
    <property type="match status" value="1"/>
</dbReference>
<protein>
    <recommendedName>
        <fullName evidence="8">Cell division protein FtsQ</fullName>
    </recommendedName>
</protein>
<feature type="region of interest" description="Disordered" evidence="9">
    <location>
        <begin position="1"/>
        <end position="29"/>
    </location>
</feature>
<evidence type="ECO:0000313" key="11">
    <source>
        <dbReference type="EMBL" id="GAA2372416.1"/>
    </source>
</evidence>
<evidence type="ECO:0000256" key="1">
    <source>
        <dbReference type="ARBA" id="ARBA00004370"/>
    </source>
</evidence>
<feature type="compositionally biased region" description="Pro residues" evidence="9">
    <location>
        <begin position="14"/>
        <end position="23"/>
    </location>
</feature>
<dbReference type="Pfam" id="PF03799">
    <property type="entry name" value="FtsQ_DivIB_C"/>
    <property type="match status" value="1"/>
</dbReference>
<dbReference type="InterPro" id="IPR034746">
    <property type="entry name" value="POTRA"/>
</dbReference>
<evidence type="ECO:0000259" key="10">
    <source>
        <dbReference type="PROSITE" id="PS51779"/>
    </source>
</evidence>
<evidence type="ECO:0000313" key="12">
    <source>
        <dbReference type="Proteomes" id="UP001500253"/>
    </source>
</evidence>
<evidence type="ECO:0000256" key="8">
    <source>
        <dbReference type="HAMAP-Rule" id="MF_00911"/>
    </source>
</evidence>
<reference evidence="11 12" key="1">
    <citation type="journal article" date="2019" name="Int. J. Syst. Evol. Microbiol.">
        <title>The Global Catalogue of Microorganisms (GCM) 10K type strain sequencing project: providing services to taxonomists for standard genome sequencing and annotation.</title>
        <authorList>
            <consortium name="The Broad Institute Genomics Platform"/>
            <consortium name="The Broad Institute Genome Sequencing Center for Infectious Disease"/>
            <person name="Wu L."/>
            <person name="Ma J."/>
        </authorList>
    </citation>
    <scope>NUCLEOTIDE SEQUENCE [LARGE SCALE GENOMIC DNA]</scope>
    <source>
        <strain evidence="11 12">JCM 4316</strain>
    </source>
</reference>
<comment type="subcellular location">
    <subcellularLocation>
        <location evidence="8">Cell membrane</location>
        <topology evidence="8">Single-pass type II membrane protein</topology>
    </subcellularLocation>
    <subcellularLocation>
        <location evidence="1">Membrane</location>
    </subcellularLocation>
    <text evidence="8">Localizes to the division septum.</text>
</comment>
<gene>
    <name evidence="8 11" type="primary">ftsQ</name>
    <name evidence="11" type="ORF">GCM10010246_78670</name>
</gene>
<evidence type="ECO:0000256" key="3">
    <source>
        <dbReference type="ARBA" id="ARBA00022618"/>
    </source>
</evidence>
<keyword evidence="3 8" id="KW-0132">Cell division</keyword>
<keyword evidence="4 8" id="KW-0812">Transmembrane</keyword>
<keyword evidence="12" id="KW-1185">Reference proteome</keyword>
<name>A0ABN3H9K5_9ACTN</name>
<dbReference type="PANTHER" id="PTHR37820">
    <property type="entry name" value="CELL DIVISION PROTEIN DIVIB"/>
    <property type="match status" value="1"/>
</dbReference>
<evidence type="ECO:0000256" key="6">
    <source>
        <dbReference type="ARBA" id="ARBA00023136"/>
    </source>
</evidence>
<keyword evidence="6 8" id="KW-0472">Membrane</keyword>
<dbReference type="InterPro" id="IPR005548">
    <property type="entry name" value="Cell_div_FtsQ/DivIB_C"/>
</dbReference>
<comment type="similarity">
    <text evidence="8">Belongs to the FtsQ/DivIB family. FtsQ subfamily.</text>
</comment>
<keyword evidence="2 8" id="KW-1003">Cell membrane</keyword>
<dbReference type="PANTHER" id="PTHR37820:SF1">
    <property type="entry name" value="CELL DIVISION PROTEIN FTSQ"/>
    <property type="match status" value="1"/>
</dbReference>
<feature type="transmembrane region" description="Helical" evidence="8">
    <location>
        <begin position="37"/>
        <end position="57"/>
    </location>
</feature>
<proteinExistence type="inferred from homology"/>
<feature type="domain" description="POTRA" evidence="10">
    <location>
        <begin position="62"/>
        <end position="131"/>
    </location>
</feature>
<dbReference type="RefSeq" id="WP_346179047.1">
    <property type="nucleotide sequence ID" value="NZ_BAAASD010000061.1"/>
</dbReference>
<dbReference type="InterPro" id="IPR013685">
    <property type="entry name" value="POTRA_FtsQ_type"/>
</dbReference>
<comment type="caution">
    <text evidence="11">The sequence shown here is derived from an EMBL/GenBank/DDBJ whole genome shotgun (WGS) entry which is preliminary data.</text>
</comment>
<evidence type="ECO:0000256" key="9">
    <source>
        <dbReference type="SAM" id="MobiDB-lite"/>
    </source>
</evidence>
<keyword evidence="7 8" id="KW-0131">Cell cycle</keyword>
<dbReference type="PROSITE" id="PS51779">
    <property type="entry name" value="POTRA"/>
    <property type="match status" value="1"/>
</dbReference>
<sequence length="265" mass="28572">MAGATTAKSGARRTPPPGPPPPLLRARRRLRPPSRRTLLVTGVAVALLGSGVTWLLYGSSWLRAERVTVSGTAALTPDEVRRAADVPLNEPLVAVDTGAVERRLRTRLPRIADVDVSRSWPHTIAVRVTERRPEALVEKNGKFVEVDEEGVLFATVSQAPKGVPLLEVEADRSPSSRHFGAARLRREAVAVITQLPETVRADTLTVRVRSFDSITLGLTRGRAVVWGSSERGAAKAKTLTALMKAEPDAERYDVQAPTAPAVAHS</sequence>
<keyword evidence="5 8" id="KW-1133">Transmembrane helix</keyword>
<accession>A0ABN3H9K5</accession>
<evidence type="ECO:0000256" key="2">
    <source>
        <dbReference type="ARBA" id="ARBA00022475"/>
    </source>
</evidence>
<dbReference type="EMBL" id="BAAASD010000061">
    <property type="protein sequence ID" value="GAA2372416.1"/>
    <property type="molecule type" value="Genomic_DNA"/>
</dbReference>
<dbReference type="Pfam" id="PF08478">
    <property type="entry name" value="POTRA_1"/>
    <property type="match status" value="1"/>
</dbReference>
<dbReference type="InterPro" id="IPR026579">
    <property type="entry name" value="FtsQ"/>
</dbReference>
<evidence type="ECO:0000256" key="5">
    <source>
        <dbReference type="ARBA" id="ARBA00022989"/>
    </source>
</evidence>
<comment type="function">
    <text evidence="8">Essential cell division protein.</text>
</comment>
<dbReference type="InterPro" id="IPR050487">
    <property type="entry name" value="FtsQ_DivIB"/>
</dbReference>
<evidence type="ECO:0000256" key="4">
    <source>
        <dbReference type="ARBA" id="ARBA00022692"/>
    </source>
</evidence>
<organism evidence="11 12">
    <name type="scientific">Streptomyces cuspidosporus</name>
    <dbReference type="NCBI Taxonomy" id="66882"/>
    <lineage>
        <taxon>Bacteria</taxon>
        <taxon>Bacillati</taxon>
        <taxon>Actinomycetota</taxon>
        <taxon>Actinomycetes</taxon>
        <taxon>Kitasatosporales</taxon>
        <taxon>Streptomycetaceae</taxon>
        <taxon>Streptomyces</taxon>
    </lineage>
</organism>
<dbReference type="HAMAP" id="MF_00911">
    <property type="entry name" value="FtsQ_subfam"/>
    <property type="match status" value="1"/>
</dbReference>
<dbReference type="GO" id="GO:0051301">
    <property type="term" value="P:cell division"/>
    <property type="evidence" value="ECO:0007669"/>
    <property type="project" value="UniProtKB-KW"/>
</dbReference>